<sequence length="485" mass="53819">MTSDPVIEIKFNHQGKTSYAFIDKESELNAASILKAFRSVCGEADYSDHILEFDDGSGDYVTLNDDQRLIPVLQHAAKKSENGRRITFRSSDLTCGENGCIATSGYSFVAASVRLLDGHQKLNYMQLKLKNVRKVLLVAKPSDRKVPEKARDLVSFLIRNDLHVFIEQPLLDEPDFNLENLKASDDRYKTNLSTYDKGCIEQYAREIDLVVTLGGDGTVLYTSALFQEHVPPVLSVFMGSLGFLTNVHLPEFPSIMTKILQGEGMRVTLRRRLHCSFYPDACCKIKQHKHVAKPTRSGVVLVNGNGGGEVSDDDEGPECSPGKKVLQREVMNELVLDRGPHAGLLMLDLYADGLHLTTIQADGLIIATATGSTAYSLSSGGSLVHPDKASMLITPICAHTLTCRPMILPFTIELKIRVSEGSRISAWASFDGRDTTELKPNDAIRVTASRYPFLSLCRVNPTEDWCRSLISTLHWNEREKQLPFS</sequence>
<dbReference type="InterPro" id="IPR017438">
    <property type="entry name" value="ATP-NAD_kinase_N"/>
</dbReference>
<evidence type="ECO:0000313" key="9">
    <source>
        <dbReference type="Proteomes" id="UP001212841"/>
    </source>
</evidence>
<reference evidence="8" key="1">
    <citation type="submission" date="2020-05" db="EMBL/GenBank/DDBJ databases">
        <title>Phylogenomic resolution of chytrid fungi.</title>
        <authorList>
            <person name="Stajich J.E."/>
            <person name="Amses K."/>
            <person name="Simmons R."/>
            <person name="Seto K."/>
            <person name="Myers J."/>
            <person name="Bonds A."/>
            <person name="Quandt C.A."/>
            <person name="Barry K."/>
            <person name="Liu P."/>
            <person name="Grigoriev I."/>
            <person name="Longcore J.E."/>
            <person name="James T.Y."/>
        </authorList>
    </citation>
    <scope>NUCLEOTIDE SEQUENCE</scope>
    <source>
        <strain evidence="8">JEL0318</strain>
    </source>
</reference>
<dbReference type="SUPFAM" id="SSF111331">
    <property type="entry name" value="NAD kinase/diacylglycerol kinase-like"/>
    <property type="match status" value="1"/>
</dbReference>
<accession>A0AAD5X493</accession>
<evidence type="ECO:0000313" key="8">
    <source>
        <dbReference type="EMBL" id="KAJ3055841.1"/>
    </source>
</evidence>
<keyword evidence="7" id="KW-0520">NAD</keyword>
<dbReference type="GO" id="GO:0005524">
    <property type="term" value="F:ATP binding"/>
    <property type="evidence" value="ECO:0007669"/>
    <property type="project" value="UniProtKB-KW"/>
</dbReference>
<keyword evidence="2" id="KW-0808">Transferase</keyword>
<dbReference type="PANTHER" id="PTHR20275:SF0">
    <property type="entry name" value="NAD KINASE"/>
    <property type="match status" value="1"/>
</dbReference>
<keyword evidence="9" id="KW-1185">Reference proteome</keyword>
<dbReference type="Proteomes" id="UP001212841">
    <property type="component" value="Unassembled WGS sequence"/>
</dbReference>
<keyword evidence="5" id="KW-0067">ATP-binding</keyword>
<comment type="caution">
    <text evidence="8">The sequence shown here is derived from an EMBL/GenBank/DDBJ whole genome shotgun (WGS) entry which is preliminary data.</text>
</comment>
<proteinExistence type="inferred from homology"/>
<evidence type="ECO:0000256" key="6">
    <source>
        <dbReference type="ARBA" id="ARBA00022857"/>
    </source>
</evidence>
<dbReference type="InterPro" id="IPR016064">
    <property type="entry name" value="NAD/diacylglycerol_kinase_sf"/>
</dbReference>
<dbReference type="InterPro" id="IPR002504">
    <property type="entry name" value="NADK"/>
</dbReference>
<comment type="similarity">
    <text evidence="1">Belongs to the NAD kinase family.</text>
</comment>
<name>A0AAD5X493_9FUNG</name>
<evidence type="ECO:0000256" key="2">
    <source>
        <dbReference type="ARBA" id="ARBA00022679"/>
    </source>
</evidence>
<keyword evidence="6" id="KW-0521">NADP</keyword>
<keyword evidence="4" id="KW-0418">Kinase</keyword>
<dbReference type="PANTHER" id="PTHR20275">
    <property type="entry name" value="NAD KINASE"/>
    <property type="match status" value="1"/>
</dbReference>
<dbReference type="HAMAP" id="MF_00361">
    <property type="entry name" value="NAD_kinase"/>
    <property type="match status" value="1"/>
</dbReference>
<dbReference type="EMBL" id="JADGJD010000057">
    <property type="protein sequence ID" value="KAJ3055841.1"/>
    <property type="molecule type" value="Genomic_DNA"/>
</dbReference>
<organism evidence="8 9">
    <name type="scientific">Rhizophlyctis rosea</name>
    <dbReference type="NCBI Taxonomy" id="64517"/>
    <lineage>
        <taxon>Eukaryota</taxon>
        <taxon>Fungi</taxon>
        <taxon>Fungi incertae sedis</taxon>
        <taxon>Chytridiomycota</taxon>
        <taxon>Chytridiomycota incertae sedis</taxon>
        <taxon>Chytridiomycetes</taxon>
        <taxon>Rhizophlyctidales</taxon>
        <taxon>Rhizophlyctidaceae</taxon>
        <taxon>Rhizophlyctis</taxon>
    </lineage>
</organism>
<gene>
    <name evidence="8" type="ORF">HK097_009044</name>
</gene>
<evidence type="ECO:0000256" key="4">
    <source>
        <dbReference type="ARBA" id="ARBA00022777"/>
    </source>
</evidence>
<evidence type="ECO:0000256" key="1">
    <source>
        <dbReference type="ARBA" id="ARBA00010995"/>
    </source>
</evidence>
<evidence type="ECO:0008006" key="10">
    <source>
        <dbReference type="Google" id="ProtNLM"/>
    </source>
</evidence>
<evidence type="ECO:0000256" key="3">
    <source>
        <dbReference type="ARBA" id="ARBA00022741"/>
    </source>
</evidence>
<evidence type="ECO:0000256" key="5">
    <source>
        <dbReference type="ARBA" id="ARBA00022840"/>
    </source>
</evidence>
<dbReference type="InterPro" id="IPR017437">
    <property type="entry name" value="ATP-NAD_kinase_PpnK-typ_C"/>
</dbReference>
<dbReference type="Gene3D" id="2.60.200.30">
    <property type="entry name" value="Probable inorganic polyphosphate/atp-NAD kinase, domain 2"/>
    <property type="match status" value="1"/>
</dbReference>
<dbReference type="GO" id="GO:0006741">
    <property type="term" value="P:NADP+ biosynthetic process"/>
    <property type="evidence" value="ECO:0007669"/>
    <property type="project" value="InterPro"/>
</dbReference>
<dbReference type="AlphaFoldDB" id="A0AAD5X493"/>
<dbReference type="Gene3D" id="3.40.50.10330">
    <property type="entry name" value="Probable inorganic polyphosphate/atp-NAD kinase, domain 1"/>
    <property type="match status" value="1"/>
</dbReference>
<dbReference type="Pfam" id="PF01513">
    <property type="entry name" value="NAD_kinase"/>
    <property type="match status" value="1"/>
</dbReference>
<dbReference type="Pfam" id="PF20143">
    <property type="entry name" value="NAD_kinase_C"/>
    <property type="match status" value="1"/>
</dbReference>
<dbReference type="GO" id="GO:0019674">
    <property type="term" value="P:NAD+ metabolic process"/>
    <property type="evidence" value="ECO:0007669"/>
    <property type="project" value="InterPro"/>
</dbReference>
<protein>
    <recommendedName>
        <fullName evidence="10">NAD(+) kinase</fullName>
    </recommendedName>
</protein>
<evidence type="ECO:0000256" key="7">
    <source>
        <dbReference type="ARBA" id="ARBA00023027"/>
    </source>
</evidence>
<keyword evidence="3" id="KW-0547">Nucleotide-binding</keyword>
<dbReference type="GO" id="GO:0003951">
    <property type="term" value="F:NAD+ kinase activity"/>
    <property type="evidence" value="ECO:0007669"/>
    <property type="project" value="InterPro"/>
</dbReference>
<dbReference type="FunFam" id="2.60.200.30:FF:000009">
    <property type="entry name" value="Poly(P)/ATP NAD kinase"/>
    <property type="match status" value="1"/>
</dbReference>